<dbReference type="SUPFAM" id="SSF102405">
    <property type="entry name" value="MCP/YpsA-like"/>
    <property type="match status" value="1"/>
</dbReference>
<dbReference type="Gene3D" id="1.10.10.10">
    <property type="entry name" value="Winged helix-like DNA-binding domain superfamily/Winged helix DNA-binding domain"/>
    <property type="match status" value="1"/>
</dbReference>
<keyword evidence="6" id="KW-1185">Reference proteome</keyword>
<proteinExistence type="inferred from homology"/>
<comment type="similarity">
    <text evidence="1">Belongs to the DprA/Smf family.</text>
</comment>
<protein>
    <submittedName>
        <fullName evidence="5">DNA processing protein DprA</fullName>
    </submittedName>
</protein>
<evidence type="ECO:0000259" key="4">
    <source>
        <dbReference type="Pfam" id="PF17782"/>
    </source>
</evidence>
<reference evidence="5 6" key="1">
    <citation type="submission" date="2020-04" db="EMBL/GenBank/DDBJ databases">
        <authorList>
            <consortium name="Desulfovibrio sp. FSS-1 genome sequencing consortium"/>
            <person name="Shimoshige H."/>
            <person name="Kobayashi H."/>
            <person name="Maekawa T."/>
        </authorList>
    </citation>
    <scope>NUCLEOTIDE SEQUENCE [LARGE SCALE GENOMIC DNA]</scope>
    <source>
        <strain evidence="5 6">SIID29052-01</strain>
    </source>
</reference>
<organism evidence="5 6">
    <name type="scientific">Fundidesulfovibrio magnetotacticus</name>
    <dbReference type="NCBI Taxonomy" id="2730080"/>
    <lineage>
        <taxon>Bacteria</taxon>
        <taxon>Pseudomonadati</taxon>
        <taxon>Thermodesulfobacteriota</taxon>
        <taxon>Desulfovibrionia</taxon>
        <taxon>Desulfovibrionales</taxon>
        <taxon>Desulfovibrionaceae</taxon>
        <taxon>Fundidesulfovibrio</taxon>
    </lineage>
</organism>
<dbReference type="InterPro" id="IPR057666">
    <property type="entry name" value="DrpA_SLOG"/>
</dbReference>
<dbReference type="InterPro" id="IPR003488">
    <property type="entry name" value="DprA"/>
</dbReference>
<dbReference type="Proteomes" id="UP000494245">
    <property type="component" value="Unassembled WGS sequence"/>
</dbReference>
<dbReference type="NCBIfam" id="TIGR00732">
    <property type="entry name" value="dprA"/>
    <property type="match status" value="1"/>
</dbReference>
<accession>A0A6V8LZ70</accession>
<dbReference type="Gene3D" id="3.40.50.450">
    <property type="match status" value="1"/>
</dbReference>
<dbReference type="AlphaFoldDB" id="A0A6V8LZ70"/>
<sequence>MTDQECQEFWASLCLRHSPGLGPRTARRILEHFGCAARAVDQARAWYDAGLATAQQCQAFTLESWREDAEKELRAAEGKALQVLGWADARYPRRLREIPDPPLFLYWSGNVELLDAPAVAVVGSRDCSRYGVDLARRIARELSGQGVTVVSGLAQGIDREAHLGGLEGPGGSVAVMGTGPDLIYPSANRDVWRSLAEGGLILSEFPPGTKPLAGNFPLRNRIISGLSLGVLVVEASTRSGSLITARLAMEQGRDVFAVPGPVSLPSYRGCHEIINRGARLVHCAQDILEELKPQLEAYLTEKGVPARPPRPRCAAVRGSLLPQAAPAPPVRTGRGAARKGAEPSGPDKAFAGGPIASGQPDAMRSGPGASGPGVAAPAGRGAPGQRAPRQGRRASSRGAAAAFAIARPDAPGVPPAHDPVLDAGADGGLEANLAGHLAAAGATHIDALCRIFGRDAKDLSRTLVVLELKGVVRRLPGGYYLTA</sequence>
<dbReference type="Pfam" id="PF17782">
    <property type="entry name" value="WHD_DprA"/>
    <property type="match status" value="1"/>
</dbReference>
<dbReference type="Pfam" id="PF02481">
    <property type="entry name" value="DNA_processg_A"/>
    <property type="match status" value="1"/>
</dbReference>
<evidence type="ECO:0000256" key="1">
    <source>
        <dbReference type="ARBA" id="ARBA00006525"/>
    </source>
</evidence>
<dbReference type="PANTHER" id="PTHR43022:SF1">
    <property type="entry name" value="PROTEIN SMF"/>
    <property type="match status" value="1"/>
</dbReference>
<comment type="caution">
    <text evidence="5">The sequence shown here is derived from an EMBL/GenBank/DDBJ whole genome shotgun (WGS) entry which is preliminary data.</text>
</comment>
<gene>
    <name evidence="5" type="primary">dprA</name>
    <name evidence="5" type="ORF">NNJEOMEG_03394</name>
</gene>
<evidence type="ECO:0000313" key="5">
    <source>
        <dbReference type="EMBL" id="GFK95528.1"/>
    </source>
</evidence>
<evidence type="ECO:0000313" key="6">
    <source>
        <dbReference type="Proteomes" id="UP000494245"/>
    </source>
</evidence>
<dbReference type="RefSeq" id="WP_173086612.1">
    <property type="nucleotide sequence ID" value="NZ_BLTE01000018.1"/>
</dbReference>
<dbReference type="EMBL" id="BLTE01000018">
    <property type="protein sequence ID" value="GFK95528.1"/>
    <property type="molecule type" value="Genomic_DNA"/>
</dbReference>
<evidence type="ECO:0000259" key="3">
    <source>
        <dbReference type="Pfam" id="PF02481"/>
    </source>
</evidence>
<name>A0A6V8LZ70_9BACT</name>
<evidence type="ECO:0000256" key="2">
    <source>
        <dbReference type="SAM" id="MobiDB-lite"/>
    </source>
</evidence>
<reference evidence="5 6" key="2">
    <citation type="submission" date="2020-05" db="EMBL/GenBank/DDBJ databases">
        <title>Draft genome sequence of Desulfovibrio sp. strainFSS-1.</title>
        <authorList>
            <person name="Shimoshige H."/>
            <person name="Kobayashi H."/>
            <person name="Maekawa T."/>
        </authorList>
    </citation>
    <scope>NUCLEOTIDE SEQUENCE [LARGE SCALE GENOMIC DNA]</scope>
    <source>
        <strain evidence="5 6">SIID29052-01</strain>
    </source>
</reference>
<feature type="domain" description="Smf/DprA SLOG" evidence="3">
    <location>
        <begin position="83"/>
        <end position="291"/>
    </location>
</feature>
<feature type="region of interest" description="Disordered" evidence="2">
    <location>
        <begin position="318"/>
        <end position="400"/>
    </location>
</feature>
<dbReference type="InterPro" id="IPR036388">
    <property type="entry name" value="WH-like_DNA-bd_sf"/>
</dbReference>
<dbReference type="InterPro" id="IPR041614">
    <property type="entry name" value="DprA_WH"/>
</dbReference>
<dbReference type="GO" id="GO:0009294">
    <property type="term" value="P:DNA-mediated transformation"/>
    <property type="evidence" value="ECO:0007669"/>
    <property type="project" value="InterPro"/>
</dbReference>
<dbReference type="PANTHER" id="PTHR43022">
    <property type="entry name" value="PROTEIN SMF"/>
    <property type="match status" value="1"/>
</dbReference>
<feature type="domain" description="DprA winged helix" evidence="4">
    <location>
        <begin position="428"/>
        <end position="478"/>
    </location>
</feature>
<feature type="compositionally biased region" description="Low complexity" evidence="2">
    <location>
        <begin position="364"/>
        <end position="388"/>
    </location>
</feature>